<evidence type="ECO:0000313" key="4">
    <source>
        <dbReference type="EMBL" id="GAI98069.1"/>
    </source>
</evidence>
<accession>X1V0C3</accession>
<proteinExistence type="predicted"/>
<dbReference type="InterPro" id="IPR000873">
    <property type="entry name" value="AMP-dep_synth/lig_dom"/>
</dbReference>
<dbReference type="Pfam" id="PF00501">
    <property type="entry name" value="AMP-binding"/>
    <property type="match status" value="1"/>
</dbReference>
<dbReference type="InterPro" id="IPR045851">
    <property type="entry name" value="AMP-bd_C_sf"/>
</dbReference>
<dbReference type="AlphaFoldDB" id="X1V0C3"/>
<evidence type="ECO:0000256" key="1">
    <source>
        <dbReference type="SAM" id="Phobius"/>
    </source>
</evidence>
<gene>
    <name evidence="4" type="ORF">S12H4_41052</name>
</gene>
<comment type="caution">
    <text evidence="4">The sequence shown here is derived from an EMBL/GenBank/DDBJ whole genome shotgun (WGS) entry which is preliminary data.</text>
</comment>
<dbReference type="Gene3D" id="3.40.50.980">
    <property type="match status" value="1"/>
</dbReference>
<feature type="domain" description="AMP-binding enzyme C-terminal" evidence="3">
    <location>
        <begin position="215"/>
        <end position="260"/>
    </location>
</feature>
<dbReference type="Pfam" id="PF13193">
    <property type="entry name" value="AMP-binding_C"/>
    <property type="match status" value="1"/>
</dbReference>
<evidence type="ECO:0000259" key="2">
    <source>
        <dbReference type="Pfam" id="PF00501"/>
    </source>
</evidence>
<feature type="domain" description="AMP-dependent synthetase/ligase" evidence="2">
    <location>
        <begin position="4"/>
        <end position="164"/>
    </location>
</feature>
<sequence>IIDIVPFSYLYGLFEVLFGSIIIGSTIVLVPEFTPRAVLKAVEKERGSIIFGVPSMYNALAMLRDEILRGYNLNSLRLAVTAGAKSFPVLMSILEEKFGLSLYEVYGLTEVSAVSISTFNSHKLGTVGKPICCLKILDDNGQEVPKGEIGEAVFNAPWVMKGYYKAPELTAQVLKDGWFYTGDLVRMDEEGYLEYIEKKSFIIVTSSGLKIGPSEVEFVLLSHPSVAEVAYVGIDDGYGGQIPTAFVVLKEGQHATAKELFN</sequence>
<keyword evidence="1" id="KW-1133">Transmembrane helix</keyword>
<dbReference type="EMBL" id="BARW01024975">
    <property type="protein sequence ID" value="GAI98069.1"/>
    <property type="molecule type" value="Genomic_DNA"/>
</dbReference>
<keyword evidence="1" id="KW-0472">Membrane</keyword>
<evidence type="ECO:0008006" key="5">
    <source>
        <dbReference type="Google" id="ProtNLM"/>
    </source>
</evidence>
<reference evidence="4" key="1">
    <citation type="journal article" date="2014" name="Front. Microbiol.">
        <title>High frequency of phylogenetically diverse reductive dehalogenase-homologous genes in deep subseafloor sedimentary metagenomes.</title>
        <authorList>
            <person name="Kawai M."/>
            <person name="Futagami T."/>
            <person name="Toyoda A."/>
            <person name="Takaki Y."/>
            <person name="Nishi S."/>
            <person name="Hori S."/>
            <person name="Arai W."/>
            <person name="Tsubouchi T."/>
            <person name="Morono Y."/>
            <person name="Uchiyama I."/>
            <person name="Ito T."/>
            <person name="Fujiyama A."/>
            <person name="Inagaki F."/>
            <person name="Takami H."/>
        </authorList>
    </citation>
    <scope>NUCLEOTIDE SEQUENCE</scope>
    <source>
        <strain evidence="4">Expedition CK06-06</strain>
    </source>
</reference>
<dbReference type="PANTHER" id="PTHR24096">
    <property type="entry name" value="LONG-CHAIN-FATTY-ACID--COA LIGASE"/>
    <property type="match status" value="1"/>
</dbReference>
<organism evidence="4">
    <name type="scientific">marine sediment metagenome</name>
    <dbReference type="NCBI Taxonomy" id="412755"/>
    <lineage>
        <taxon>unclassified sequences</taxon>
        <taxon>metagenomes</taxon>
        <taxon>ecological metagenomes</taxon>
    </lineage>
</organism>
<protein>
    <recommendedName>
        <fullName evidence="5">AMP-dependent synthetase/ligase domain-containing protein</fullName>
    </recommendedName>
</protein>
<evidence type="ECO:0000259" key="3">
    <source>
        <dbReference type="Pfam" id="PF13193"/>
    </source>
</evidence>
<name>X1V0C3_9ZZZZ</name>
<dbReference type="SUPFAM" id="SSF56801">
    <property type="entry name" value="Acetyl-CoA synthetase-like"/>
    <property type="match status" value="1"/>
</dbReference>
<dbReference type="InterPro" id="IPR025110">
    <property type="entry name" value="AMP-bd_C"/>
</dbReference>
<keyword evidence="1" id="KW-0812">Transmembrane</keyword>
<feature type="non-terminal residue" evidence="4">
    <location>
        <position position="1"/>
    </location>
</feature>
<dbReference type="Gene3D" id="3.30.300.30">
    <property type="match status" value="1"/>
</dbReference>
<feature type="non-terminal residue" evidence="4">
    <location>
        <position position="262"/>
    </location>
</feature>
<feature type="transmembrane region" description="Helical" evidence="1">
    <location>
        <begin position="6"/>
        <end position="30"/>
    </location>
</feature>
<dbReference type="GO" id="GO:0016405">
    <property type="term" value="F:CoA-ligase activity"/>
    <property type="evidence" value="ECO:0007669"/>
    <property type="project" value="TreeGrafter"/>
</dbReference>
<dbReference type="Gene3D" id="2.30.38.10">
    <property type="entry name" value="Luciferase, Domain 3"/>
    <property type="match status" value="1"/>
</dbReference>